<dbReference type="STRING" id="266265.Bxe_C0299"/>
<evidence type="ECO:0000256" key="11">
    <source>
        <dbReference type="SAM" id="SignalP"/>
    </source>
</evidence>
<dbReference type="GO" id="GO:0046930">
    <property type="term" value="C:pore complex"/>
    <property type="evidence" value="ECO:0007669"/>
    <property type="project" value="UniProtKB-KW"/>
</dbReference>
<evidence type="ECO:0000256" key="7">
    <source>
        <dbReference type="ARBA" id="ARBA00023065"/>
    </source>
</evidence>
<keyword evidence="14" id="KW-1185">Reference proteome</keyword>
<feature type="signal peptide" evidence="11">
    <location>
        <begin position="1"/>
        <end position="24"/>
    </location>
</feature>
<dbReference type="InterPro" id="IPR002299">
    <property type="entry name" value="Porin_Neis"/>
</dbReference>
<keyword evidence="8" id="KW-0626">Porin</keyword>
<evidence type="ECO:0000259" key="12">
    <source>
        <dbReference type="Pfam" id="PF13609"/>
    </source>
</evidence>
<dbReference type="GO" id="GO:0009279">
    <property type="term" value="C:cell outer membrane"/>
    <property type="evidence" value="ECO:0007669"/>
    <property type="project" value="UniProtKB-SubCell"/>
</dbReference>
<evidence type="ECO:0000256" key="3">
    <source>
        <dbReference type="ARBA" id="ARBA00022448"/>
    </source>
</evidence>
<evidence type="ECO:0000256" key="4">
    <source>
        <dbReference type="ARBA" id="ARBA00022452"/>
    </source>
</evidence>
<dbReference type="InterPro" id="IPR033900">
    <property type="entry name" value="Gram_neg_porin_domain"/>
</dbReference>
<dbReference type="KEGG" id="bxe:Bxe_C0299"/>
<dbReference type="KEGG" id="bxb:DR64_8134"/>
<dbReference type="SUPFAM" id="SSF56935">
    <property type="entry name" value="Porins"/>
    <property type="match status" value="1"/>
</dbReference>
<dbReference type="RefSeq" id="WP_011493482.1">
    <property type="nucleotide sequence ID" value="NC_007953.1"/>
</dbReference>
<proteinExistence type="predicted"/>
<organism evidence="13 14">
    <name type="scientific">Paraburkholderia xenovorans (strain LB400)</name>
    <dbReference type="NCBI Taxonomy" id="266265"/>
    <lineage>
        <taxon>Bacteria</taxon>
        <taxon>Pseudomonadati</taxon>
        <taxon>Pseudomonadota</taxon>
        <taxon>Betaproteobacteria</taxon>
        <taxon>Burkholderiales</taxon>
        <taxon>Burkholderiaceae</taxon>
        <taxon>Paraburkholderia</taxon>
    </lineage>
</organism>
<evidence type="ECO:0000313" key="13">
    <source>
        <dbReference type="EMBL" id="ABE36222.1"/>
    </source>
</evidence>
<dbReference type="Gene3D" id="2.40.160.10">
    <property type="entry name" value="Porin"/>
    <property type="match status" value="1"/>
</dbReference>
<feature type="domain" description="Porin" evidence="12">
    <location>
        <begin position="15"/>
        <end position="353"/>
    </location>
</feature>
<evidence type="ECO:0000256" key="2">
    <source>
        <dbReference type="ARBA" id="ARBA00011233"/>
    </source>
</evidence>
<evidence type="ECO:0000313" key="14">
    <source>
        <dbReference type="Proteomes" id="UP000001817"/>
    </source>
</evidence>
<name>Q13I67_PARXL</name>
<accession>Q13I67</accession>
<dbReference type="OrthoDB" id="8982743at2"/>
<reference evidence="13 14" key="1">
    <citation type="journal article" date="2006" name="Proc. Natl. Acad. Sci. U.S.A.">
        <title>Burkholderia xenovorans LB400 harbors a multi-replicon, 9.73-Mbp genome shaped for versatility.</title>
        <authorList>
            <person name="Chain P.S."/>
            <person name="Denef V.J."/>
            <person name="Konstantinidis K.T."/>
            <person name="Vergez L.M."/>
            <person name="Agullo L."/>
            <person name="Reyes V.L."/>
            <person name="Hauser L."/>
            <person name="Cordova M."/>
            <person name="Gomez L."/>
            <person name="Gonzalez M."/>
            <person name="Land M."/>
            <person name="Lao V."/>
            <person name="Larimer F."/>
            <person name="LiPuma J.J."/>
            <person name="Mahenthiralingam E."/>
            <person name="Malfatti S.A."/>
            <person name="Marx C.J."/>
            <person name="Parnell J.J."/>
            <person name="Ramette A."/>
            <person name="Richardson P."/>
            <person name="Seeger M."/>
            <person name="Smith D."/>
            <person name="Spilker T."/>
            <person name="Sul W.J."/>
            <person name="Tsoi T.V."/>
            <person name="Ulrich L.E."/>
            <person name="Zhulin I.B."/>
            <person name="Tiedje J.M."/>
        </authorList>
    </citation>
    <scope>NUCLEOTIDE SEQUENCE [LARGE SCALE GENOMIC DNA]</scope>
    <source>
        <strain evidence="13 14">LB400</strain>
    </source>
</reference>
<protein>
    <submittedName>
        <fullName evidence="13">Outer membrane porin, OmpC family</fullName>
    </submittedName>
</protein>
<dbReference type="PANTHER" id="PTHR34501">
    <property type="entry name" value="PROTEIN YDDL-RELATED"/>
    <property type="match status" value="1"/>
</dbReference>
<keyword evidence="6 11" id="KW-0732">Signal</keyword>
<evidence type="ECO:0000256" key="9">
    <source>
        <dbReference type="ARBA" id="ARBA00023136"/>
    </source>
</evidence>
<dbReference type="Pfam" id="PF13609">
    <property type="entry name" value="Porin_4"/>
    <property type="match status" value="1"/>
</dbReference>
<dbReference type="Proteomes" id="UP000001817">
    <property type="component" value="Chromosome 3"/>
</dbReference>
<keyword evidence="10" id="KW-0998">Cell outer membrane</keyword>
<evidence type="ECO:0000256" key="10">
    <source>
        <dbReference type="ARBA" id="ARBA00023237"/>
    </source>
</evidence>
<comment type="subcellular location">
    <subcellularLocation>
        <location evidence="1">Cell outer membrane</location>
        <topology evidence="1">Multi-pass membrane protein</topology>
    </subcellularLocation>
</comment>
<feature type="chain" id="PRO_5004182007" evidence="11">
    <location>
        <begin position="25"/>
        <end position="391"/>
    </location>
</feature>
<dbReference type="CDD" id="cd00342">
    <property type="entry name" value="gram_neg_porins"/>
    <property type="match status" value="1"/>
</dbReference>
<sequence length="391" mass="41113">MRSYTKWLIQLCGATAIISSSAHAQSSVTLYGIIDEGIMYLSNSGGSSRTYLDSVNGIDSSRWGLKGSEDLGSGFRAIFQIESGINLNSGAFAQGGTPFGRQAYVGLSSAQYGSLTLGRQYDMIFYFPASISPVAIGSVIFGHPGDLDNTAHSLRVNNAVRYMSPNFGPFTFGGEYSVGGIVGNTTSNSGYSLGAEFANGPLTIAAAFEYFKNPTSATAGSGFFTGNSNGISPLALSLNSAYTSATAYQVFTVAGNYVIGPFTLMASGSQTEYANLGGGFAGAAARFRDVDVGVQYKATPSLFFALAYNYLAGAGVRTAAGSTVGNQHYHQLGAMADYIISKRTDIYFDAGWQLAKGTSSLGTVAVADISNQGDSSNNHQFLFRLTLRQKF</sequence>
<keyword evidence="9" id="KW-0472">Membrane</keyword>
<dbReference type="GO" id="GO:0006811">
    <property type="term" value="P:monoatomic ion transport"/>
    <property type="evidence" value="ECO:0007669"/>
    <property type="project" value="UniProtKB-KW"/>
</dbReference>
<dbReference type="EMBL" id="CP000272">
    <property type="protein sequence ID" value="ABE36222.1"/>
    <property type="molecule type" value="Genomic_DNA"/>
</dbReference>
<keyword evidence="4" id="KW-1134">Transmembrane beta strand</keyword>
<dbReference type="PATRIC" id="fig|266265.5.peg.8079"/>
<dbReference type="GO" id="GO:0015288">
    <property type="term" value="F:porin activity"/>
    <property type="evidence" value="ECO:0007669"/>
    <property type="project" value="UniProtKB-KW"/>
</dbReference>
<keyword evidence="7" id="KW-0406">Ion transport</keyword>
<dbReference type="PRINTS" id="PR00184">
    <property type="entry name" value="NEISSPPORIN"/>
</dbReference>
<dbReference type="InterPro" id="IPR023614">
    <property type="entry name" value="Porin_dom_sf"/>
</dbReference>
<evidence type="ECO:0000256" key="5">
    <source>
        <dbReference type="ARBA" id="ARBA00022692"/>
    </source>
</evidence>
<keyword evidence="5" id="KW-0812">Transmembrane</keyword>
<evidence type="ECO:0000256" key="1">
    <source>
        <dbReference type="ARBA" id="ARBA00004571"/>
    </source>
</evidence>
<keyword evidence="3" id="KW-0813">Transport</keyword>
<evidence type="ECO:0000256" key="6">
    <source>
        <dbReference type="ARBA" id="ARBA00022729"/>
    </source>
</evidence>
<dbReference type="AlphaFoldDB" id="Q13I67"/>
<dbReference type="PANTHER" id="PTHR34501:SF9">
    <property type="entry name" value="MAJOR OUTER MEMBRANE PROTEIN P.IA"/>
    <property type="match status" value="1"/>
</dbReference>
<evidence type="ECO:0000256" key="8">
    <source>
        <dbReference type="ARBA" id="ARBA00023114"/>
    </source>
</evidence>
<dbReference type="InterPro" id="IPR050298">
    <property type="entry name" value="Gram-neg_bact_OMP"/>
</dbReference>
<comment type="subunit">
    <text evidence="2">Homotrimer.</text>
</comment>
<gene>
    <name evidence="13" type="ORF">Bxe_C0299</name>
</gene>
<dbReference type="eggNOG" id="COG3203">
    <property type="taxonomic scope" value="Bacteria"/>
</dbReference>